<name>L1J2J2_GUITC</name>
<reference evidence="3" key="3">
    <citation type="submission" date="2016-03" db="UniProtKB">
        <authorList>
            <consortium name="EnsemblProtists"/>
        </authorList>
    </citation>
    <scope>IDENTIFICATION</scope>
</reference>
<evidence type="ECO:0000313" key="3">
    <source>
        <dbReference type="EnsemblProtists" id="EKX42537"/>
    </source>
</evidence>
<dbReference type="EMBL" id="JH993016">
    <property type="protein sequence ID" value="EKX42537.1"/>
    <property type="molecule type" value="Genomic_DNA"/>
</dbReference>
<dbReference type="OrthoDB" id="21124at2759"/>
<gene>
    <name evidence="2" type="ORF">GUITHDRAFT_111510</name>
</gene>
<evidence type="ECO:0000313" key="2">
    <source>
        <dbReference type="EMBL" id="EKX42537.1"/>
    </source>
</evidence>
<accession>L1J2J2</accession>
<protein>
    <recommendedName>
        <fullName evidence="5">TFIIS N-terminal domain-containing protein</fullName>
    </recommendedName>
</protein>
<dbReference type="HOGENOM" id="CLU_561975_0_0_1"/>
<dbReference type="PANTHER" id="PTHR46010:SF1">
    <property type="entry name" value="PROTEIN IWS1 HOMOLOG"/>
    <property type="match status" value="1"/>
</dbReference>
<evidence type="ECO:0000256" key="1">
    <source>
        <dbReference type="SAM" id="MobiDB-lite"/>
    </source>
</evidence>
<dbReference type="OMA" id="MPAYNIQ"/>
<feature type="compositionally biased region" description="Acidic residues" evidence="1">
    <location>
        <begin position="38"/>
        <end position="53"/>
    </location>
</feature>
<reference evidence="4" key="2">
    <citation type="submission" date="2012-11" db="EMBL/GenBank/DDBJ databases">
        <authorList>
            <person name="Kuo A."/>
            <person name="Curtis B.A."/>
            <person name="Tanifuji G."/>
            <person name="Burki F."/>
            <person name="Gruber A."/>
            <person name="Irimia M."/>
            <person name="Maruyama S."/>
            <person name="Arias M.C."/>
            <person name="Ball S.G."/>
            <person name="Gile G.H."/>
            <person name="Hirakawa Y."/>
            <person name="Hopkins J.F."/>
            <person name="Rensing S.A."/>
            <person name="Schmutz J."/>
            <person name="Symeonidi A."/>
            <person name="Elias M."/>
            <person name="Eveleigh R.J."/>
            <person name="Herman E.K."/>
            <person name="Klute M.J."/>
            <person name="Nakayama T."/>
            <person name="Obornik M."/>
            <person name="Reyes-Prieto A."/>
            <person name="Armbrust E.V."/>
            <person name="Aves S.J."/>
            <person name="Beiko R.G."/>
            <person name="Coutinho P."/>
            <person name="Dacks J.B."/>
            <person name="Durnford D.G."/>
            <person name="Fast N.M."/>
            <person name="Green B.R."/>
            <person name="Grisdale C."/>
            <person name="Hempe F."/>
            <person name="Henrissat B."/>
            <person name="Hoppner M.P."/>
            <person name="Ishida K.-I."/>
            <person name="Kim E."/>
            <person name="Koreny L."/>
            <person name="Kroth P.G."/>
            <person name="Liu Y."/>
            <person name="Malik S.-B."/>
            <person name="Maier U.G."/>
            <person name="McRose D."/>
            <person name="Mock T."/>
            <person name="Neilson J.A."/>
            <person name="Onodera N.T."/>
            <person name="Poole A.M."/>
            <person name="Pritham E.J."/>
            <person name="Richards T.A."/>
            <person name="Rocap G."/>
            <person name="Roy S.W."/>
            <person name="Sarai C."/>
            <person name="Schaack S."/>
            <person name="Shirato S."/>
            <person name="Slamovits C.H."/>
            <person name="Spencer D.F."/>
            <person name="Suzuki S."/>
            <person name="Worden A.Z."/>
            <person name="Zauner S."/>
            <person name="Barry K."/>
            <person name="Bell C."/>
            <person name="Bharti A.K."/>
            <person name="Crow J.A."/>
            <person name="Grimwood J."/>
            <person name="Kramer R."/>
            <person name="Lindquist E."/>
            <person name="Lucas S."/>
            <person name="Salamov A."/>
            <person name="McFadden G.I."/>
            <person name="Lane C.E."/>
            <person name="Keeling P.J."/>
            <person name="Gray M.W."/>
            <person name="Grigoriev I.V."/>
            <person name="Archibald J.M."/>
        </authorList>
    </citation>
    <scope>NUCLEOTIDE SEQUENCE</scope>
    <source>
        <strain evidence="4">CCMP2712</strain>
    </source>
</reference>
<dbReference type="GO" id="GO:0005634">
    <property type="term" value="C:nucleus"/>
    <property type="evidence" value="ECO:0007669"/>
    <property type="project" value="TreeGrafter"/>
</dbReference>
<dbReference type="PaxDb" id="55529-EKX42537"/>
<reference evidence="2 4" key="1">
    <citation type="journal article" date="2012" name="Nature">
        <title>Algal genomes reveal evolutionary mosaicism and the fate of nucleomorphs.</title>
        <authorList>
            <consortium name="DOE Joint Genome Institute"/>
            <person name="Curtis B.A."/>
            <person name="Tanifuji G."/>
            <person name="Burki F."/>
            <person name="Gruber A."/>
            <person name="Irimia M."/>
            <person name="Maruyama S."/>
            <person name="Arias M.C."/>
            <person name="Ball S.G."/>
            <person name="Gile G.H."/>
            <person name="Hirakawa Y."/>
            <person name="Hopkins J.F."/>
            <person name="Kuo A."/>
            <person name="Rensing S.A."/>
            <person name="Schmutz J."/>
            <person name="Symeonidi A."/>
            <person name="Elias M."/>
            <person name="Eveleigh R.J."/>
            <person name="Herman E.K."/>
            <person name="Klute M.J."/>
            <person name="Nakayama T."/>
            <person name="Obornik M."/>
            <person name="Reyes-Prieto A."/>
            <person name="Armbrust E.V."/>
            <person name="Aves S.J."/>
            <person name="Beiko R.G."/>
            <person name="Coutinho P."/>
            <person name="Dacks J.B."/>
            <person name="Durnford D.G."/>
            <person name="Fast N.M."/>
            <person name="Green B.R."/>
            <person name="Grisdale C.J."/>
            <person name="Hempel F."/>
            <person name="Henrissat B."/>
            <person name="Hoppner M.P."/>
            <person name="Ishida K."/>
            <person name="Kim E."/>
            <person name="Koreny L."/>
            <person name="Kroth P.G."/>
            <person name="Liu Y."/>
            <person name="Malik S.B."/>
            <person name="Maier U.G."/>
            <person name="McRose D."/>
            <person name="Mock T."/>
            <person name="Neilson J.A."/>
            <person name="Onodera N.T."/>
            <person name="Poole A.M."/>
            <person name="Pritham E.J."/>
            <person name="Richards T.A."/>
            <person name="Rocap G."/>
            <person name="Roy S.W."/>
            <person name="Sarai C."/>
            <person name="Schaack S."/>
            <person name="Shirato S."/>
            <person name="Slamovits C.H."/>
            <person name="Spencer D.F."/>
            <person name="Suzuki S."/>
            <person name="Worden A.Z."/>
            <person name="Zauner S."/>
            <person name="Barry K."/>
            <person name="Bell C."/>
            <person name="Bharti A.K."/>
            <person name="Crow J.A."/>
            <person name="Grimwood J."/>
            <person name="Kramer R."/>
            <person name="Lindquist E."/>
            <person name="Lucas S."/>
            <person name="Salamov A."/>
            <person name="McFadden G.I."/>
            <person name="Lane C.E."/>
            <person name="Keeling P.J."/>
            <person name="Gray M.W."/>
            <person name="Grigoriev I.V."/>
            <person name="Archibald J.M."/>
        </authorList>
    </citation>
    <scope>NUCLEOTIDE SEQUENCE</scope>
    <source>
        <strain evidence="2 4">CCMP2712</strain>
    </source>
</reference>
<dbReference type="InterPro" id="IPR035441">
    <property type="entry name" value="TFIIS/LEDGF_dom_sf"/>
</dbReference>
<evidence type="ECO:0008006" key="5">
    <source>
        <dbReference type="Google" id="ProtNLM"/>
    </source>
</evidence>
<dbReference type="GO" id="GO:0016973">
    <property type="term" value="P:poly(A)+ mRNA export from nucleus"/>
    <property type="evidence" value="ECO:0007669"/>
    <property type="project" value="TreeGrafter"/>
</dbReference>
<dbReference type="EnsemblProtists" id="EKX42537">
    <property type="protein sequence ID" value="EKX42537"/>
    <property type="gene ID" value="GUITHDRAFT_111510"/>
</dbReference>
<proteinExistence type="predicted"/>
<keyword evidence="4" id="KW-1185">Reference proteome</keyword>
<feature type="compositionally biased region" description="Acidic residues" evidence="1">
    <location>
        <begin position="61"/>
        <end position="72"/>
    </location>
</feature>
<dbReference type="GeneID" id="17299141"/>
<evidence type="ECO:0000313" key="4">
    <source>
        <dbReference type="Proteomes" id="UP000011087"/>
    </source>
</evidence>
<dbReference type="InterPro" id="IPR051037">
    <property type="entry name" value="RNAPII_TF_IWS1"/>
</dbReference>
<dbReference type="RefSeq" id="XP_005829517.1">
    <property type="nucleotide sequence ID" value="XM_005829460.1"/>
</dbReference>
<organism evidence="2">
    <name type="scientific">Guillardia theta (strain CCMP2712)</name>
    <name type="common">Cryptophyte</name>
    <dbReference type="NCBI Taxonomy" id="905079"/>
    <lineage>
        <taxon>Eukaryota</taxon>
        <taxon>Cryptophyceae</taxon>
        <taxon>Pyrenomonadales</taxon>
        <taxon>Geminigeraceae</taxon>
        <taxon>Guillardia</taxon>
    </lineage>
</organism>
<feature type="region of interest" description="Disordered" evidence="1">
    <location>
        <begin position="443"/>
        <end position="462"/>
    </location>
</feature>
<dbReference type="KEGG" id="gtt:GUITHDRAFT_111510"/>
<dbReference type="STRING" id="905079.L1J2J2"/>
<feature type="compositionally biased region" description="Basic and acidic residues" evidence="1">
    <location>
        <begin position="85"/>
        <end position="102"/>
    </location>
</feature>
<dbReference type="PANTHER" id="PTHR46010">
    <property type="entry name" value="PROTEIN IWS1 HOMOLOG"/>
    <property type="match status" value="1"/>
</dbReference>
<feature type="region of interest" description="Disordered" evidence="1">
    <location>
        <begin position="1"/>
        <end position="178"/>
    </location>
</feature>
<dbReference type="eggNOG" id="KOG1793">
    <property type="taxonomic scope" value="Eukaryota"/>
</dbReference>
<feature type="compositionally biased region" description="Basic residues" evidence="1">
    <location>
        <begin position="103"/>
        <end position="119"/>
    </location>
</feature>
<dbReference type="AlphaFoldDB" id="L1J2J2"/>
<dbReference type="Proteomes" id="UP000011087">
    <property type="component" value="Unassembled WGS sequence"/>
</dbReference>
<dbReference type="Gene3D" id="1.20.930.10">
    <property type="entry name" value="Conserved domain common to transcription factors TFIIS, elongin A, CRSP70"/>
    <property type="match status" value="1"/>
</dbReference>
<sequence>MLCWLGGESFFLPEETRSRQSDGSDQEEQDRAEKKDVEESDKEEDKDNEDEKLDEAQVFGENDDDDDDDDDFESRKKPTKKSKRKSSDSDHSDSGDDGEGTKRKSHKSSGQGKHKRTRRDKSDEDSGDNAPDEPPTYQDSDDDEEDAINRGDVVDTETGEAVTSSKLKGKRLGKRDQKELMEKEKEQMKKFINDLKNAALDDMEAYKRRQTAMKKMELLPKLVEEISKSRKQQMYIELGILKSMKLWLDPLKDGSFKDRASSLPNKKLLAEVCQLLLKLPLESGRTGTDGKMFTTDNMQFLLDSEIARSVRFITNAFKDDMSCEACRLAQKVRAKWSRLVYKKAEGYKHTADQQDEDDEPHVMPHIPKANREWEKMPANINAKGEKAAKGEYGFRYGASVPRPMLFDFTMAPESKIDVEERLESSKERNRELRDRLIKVGIEHKRGDKAGRNERADAPELNRMHVGGVASKITSIGWAEKEAKKKK</sequence>